<feature type="domain" description="NGO1945-like C-terminal" evidence="2">
    <location>
        <begin position="146"/>
        <end position="239"/>
    </location>
</feature>
<evidence type="ECO:0000259" key="2">
    <source>
        <dbReference type="Pfam" id="PF22106"/>
    </source>
</evidence>
<dbReference type="AlphaFoldDB" id="A0AA92EUN9"/>
<sequence>MSNFQRIQQQWSQWLRQPDSAERPNVEGRRLKVYQRLVRNNIESFITRGFPVLFSTLTTEQEREMLRAFVATHQSKSPLFSAIGAEFVEFLATFEAPWLPEWSYQLAVYERMEVDVYHFDLPCILPPLDTELEQVVWQVNPSLQWHAFDYPVHTIQPDIIPSEPLEQPCYLAVYRVDDIGNDNFTSAVKFLQLNAVTMMLVDYLIQRPHLTLLAIAEHLAGQLPQFSPEQLHQGLLATVPETIPKSFVVPEPQLKYDPHRKF</sequence>
<dbReference type="InterPro" id="IPR044922">
    <property type="entry name" value="DUF2063_N_sf"/>
</dbReference>
<dbReference type="InterPro" id="IPR054098">
    <property type="entry name" value="NGO1945-like_C"/>
</dbReference>
<accession>A0AA92EUN9</accession>
<evidence type="ECO:0000259" key="1">
    <source>
        <dbReference type="Pfam" id="PF09836"/>
    </source>
</evidence>
<dbReference type="Gene3D" id="1.10.150.690">
    <property type="entry name" value="DUF2063"/>
    <property type="match status" value="1"/>
</dbReference>
<dbReference type="InterPro" id="IPR018640">
    <property type="entry name" value="DUF2063"/>
</dbReference>
<reference evidence="3 4" key="1">
    <citation type="submission" date="2018-09" db="EMBL/GenBank/DDBJ databases">
        <title>Whole genome sequencing of Idiomarina andamanensis W-5T (LMG 29773T= JCM 31645T).</title>
        <authorList>
            <person name="Das S.K."/>
        </authorList>
    </citation>
    <scope>NUCLEOTIDE SEQUENCE [LARGE SCALE GENOMIC DNA]</scope>
    <source>
        <strain evidence="3 4">W-5T</strain>
    </source>
</reference>
<name>A0AA92EUN9_9GAMM</name>
<dbReference type="Pfam" id="PF22106">
    <property type="entry name" value="NGO1945_C"/>
    <property type="match status" value="1"/>
</dbReference>
<organism evidence="3 4">
    <name type="scientific">Pseudidiomarina andamanensis</name>
    <dbReference type="NCBI Taxonomy" id="1940690"/>
    <lineage>
        <taxon>Bacteria</taxon>
        <taxon>Pseudomonadati</taxon>
        <taxon>Pseudomonadota</taxon>
        <taxon>Gammaproteobacteria</taxon>
        <taxon>Alteromonadales</taxon>
        <taxon>Idiomarinaceae</taxon>
        <taxon>Pseudidiomarina</taxon>
    </lineage>
</organism>
<evidence type="ECO:0000313" key="3">
    <source>
        <dbReference type="EMBL" id="QGT94929.1"/>
    </source>
</evidence>
<protein>
    <recommendedName>
        <fullName evidence="5">DNA-binding domain-containing protein</fullName>
    </recommendedName>
</protein>
<dbReference type="EMBL" id="CP032551">
    <property type="protein sequence ID" value="QGT94929.1"/>
    <property type="molecule type" value="Genomic_DNA"/>
</dbReference>
<evidence type="ECO:0008006" key="5">
    <source>
        <dbReference type="Google" id="ProtNLM"/>
    </source>
</evidence>
<evidence type="ECO:0000313" key="4">
    <source>
        <dbReference type="Proteomes" id="UP000427820"/>
    </source>
</evidence>
<proteinExistence type="predicted"/>
<keyword evidence="4" id="KW-1185">Reference proteome</keyword>
<dbReference type="RefSeq" id="WP_156265839.1">
    <property type="nucleotide sequence ID" value="NZ_CP032551.1"/>
</dbReference>
<gene>
    <name evidence="3" type="ORF">D3795_01500</name>
</gene>
<dbReference type="Gene3D" id="3.90.930.50">
    <property type="match status" value="1"/>
</dbReference>
<dbReference type="Proteomes" id="UP000427820">
    <property type="component" value="Chromosome"/>
</dbReference>
<dbReference type="Pfam" id="PF09836">
    <property type="entry name" value="DUF2063"/>
    <property type="match status" value="1"/>
</dbReference>
<dbReference type="KEGG" id="panm:D3795_01500"/>
<feature type="domain" description="Putative DNA-binding" evidence="1">
    <location>
        <begin position="7"/>
        <end position="91"/>
    </location>
</feature>